<evidence type="ECO:0000256" key="9">
    <source>
        <dbReference type="ARBA" id="ARBA00023136"/>
    </source>
</evidence>
<dbReference type="GO" id="GO:0008194">
    <property type="term" value="F:UDP-glycosyltransferase activity"/>
    <property type="evidence" value="ECO:0007669"/>
    <property type="project" value="TreeGrafter"/>
</dbReference>
<organism evidence="12">
    <name type="scientific">Timema cristinae</name>
    <name type="common">Walking stick</name>
    <dbReference type="NCBI Taxonomy" id="61476"/>
    <lineage>
        <taxon>Eukaryota</taxon>
        <taxon>Metazoa</taxon>
        <taxon>Ecdysozoa</taxon>
        <taxon>Arthropoda</taxon>
        <taxon>Hexapoda</taxon>
        <taxon>Insecta</taxon>
        <taxon>Pterygota</taxon>
        <taxon>Neoptera</taxon>
        <taxon>Polyneoptera</taxon>
        <taxon>Phasmatodea</taxon>
        <taxon>Timematodea</taxon>
        <taxon>Timematoidea</taxon>
        <taxon>Timematidae</taxon>
        <taxon>Timema</taxon>
    </lineage>
</organism>
<name>A0A7R9GZZ3_TIMCR</name>
<dbReference type="Gene3D" id="3.90.550.50">
    <property type="match status" value="1"/>
</dbReference>
<keyword evidence="6" id="KW-0735">Signal-anchor</keyword>
<evidence type="ECO:0000256" key="6">
    <source>
        <dbReference type="ARBA" id="ARBA00022968"/>
    </source>
</evidence>
<keyword evidence="8 10" id="KW-0333">Golgi apparatus</keyword>
<keyword evidence="5" id="KW-0812">Transmembrane</keyword>
<proteinExistence type="inferred from homology"/>
<evidence type="ECO:0000313" key="12">
    <source>
        <dbReference type="EMBL" id="CAD7402755.1"/>
    </source>
</evidence>
<protein>
    <recommendedName>
        <fullName evidence="10">Hexosyltransferase</fullName>
        <ecNumber evidence="10">2.4.1.-</ecNumber>
    </recommendedName>
</protein>
<dbReference type="Pfam" id="PF01762">
    <property type="entry name" value="Galactosyl_T"/>
    <property type="match status" value="1"/>
</dbReference>
<dbReference type="PANTHER" id="PTHR11214">
    <property type="entry name" value="BETA-1,3-N-ACETYLGLUCOSAMINYLTRANSFERASE"/>
    <property type="match status" value="1"/>
</dbReference>
<dbReference type="InterPro" id="IPR002659">
    <property type="entry name" value="Glyco_trans_31"/>
</dbReference>
<evidence type="ECO:0000256" key="1">
    <source>
        <dbReference type="ARBA" id="ARBA00004323"/>
    </source>
</evidence>
<comment type="similarity">
    <text evidence="2 10">Belongs to the glycosyltransferase 31 family.</text>
</comment>
<evidence type="ECO:0000256" key="10">
    <source>
        <dbReference type="RuleBase" id="RU363063"/>
    </source>
</evidence>
<evidence type="ECO:0000256" key="3">
    <source>
        <dbReference type="ARBA" id="ARBA00022676"/>
    </source>
</evidence>
<dbReference type="EC" id="2.4.1.-" evidence="10"/>
<dbReference type="GO" id="GO:0000139">
    <property type="term" value="C:Golgi membrane"/>
    <property type="evidence" value="ECO:0007669"/>
    <property type="project" value="UniProtKB-SubCell"/>
</dbReference>
<dbReference type="EMBL" id="OC318634">
    <property type="protein sequence ID" value="CAD7402755.1"/>
    <property type="molecule type" value="Genomic_DNA"/>
</dbReference>
<reference evidence="12" key="1">
    <citation type="submission" date="2020-11" db="EMBL/GenBank/DDBJ databases">
        <authorList>
            <person name="Tran Van P."/>
        </authorList>
    </citation>
    <scope>NUCLEOTIDE SEQUENCE</scope>
</reference>
<evidence type="ECO:0000256" key="7">
    <source>
        <dbReference type="ARBA" id="ARBA00022989"/>
    </source>
</evidence>
<comment type="subcellular location">
    <subcellularLocation>
        <location evidence="1 10">Golgi apparatus membrane</location>
        <topology evidence="1 10">Single-pass type II membrane protein</topology>
    </subcellularLocation>
</comment>
<sequence length="401" mass="46353">MVLLTSPGEIQHGLQHSTRKSSNESNQFQPVEDFVGKPGNIRPARLTTRPDYARFNHAGRQGMGNIYADKAQISQKSNAIPPTNIFKRVPHMPINSVIQLAQNLVAWSNGPSTTKRTCLSDSQLRNNMVLLKNRQKLTSSIIKKPVFTELGSVGVMEYFGAFTHVLELDFYEKFEYPFSGDIREFIENLKNNENPAIAPLNTYNYSFLSNCSKKCENVDNEKLRVVFIVKSAMANFDKRMAIRHSWGFEKRFSDVPIRTVFVLGVHESNKKLQFMVQDEQRKFGDIVQANFIDTYYNNTIKTLMGFNWAMKYCTNSRFYMFADDDMYISTKNVLRFLRNPTQYPKYLETPVIALPVHRSKQLKKFVKYNVYSYRYVIASHGFSDPDELLRIWNEQRSAGNA</sequence>
<keyword evidence="3 10" id="KW-0328">Glycosyltransferase</keyword>
<accession>A0A7R9GZZ3</accession>
<dbReference type="GO" id="GO:0006493">
    <property type="term" value="P:protein O-linked glycosylation"/>
    <property type="evidence" value="ECO:0007669"/>
    <property type="project" value="TreeGrafter"/>
</dbReference>
<evidence type="ECO:0000256" key="4">
    <source>
        <dbReference type="ARBA" id="ARBA00022679"/>
    </source>
</evidence>
<evidence type="ECO:0000256" key="8">
    <source>
        <dbReference type="ARBA" id="ARBA00023034"/>
    </source>
</evidence>
<dbReference type="PANTHER" id="PTHR11214:SF349">
    <property type="entry name" value="BETA-1,3-GALACTOSYLTRANSFERASE BRN"/>
    <property type="match status" value="1"/>
</dbReference>
<evidence type="ECO:0000256" key="2">
    <source>
        <dbReference type="ARBA" id="ARBA00008661"/>
    </source>
</evidence>
<keyword evidence="7" id="KW-1133">Transmembrane helix</keyword>
<dbReference type="AlphaFoldDB" id="A0A7R9GZZ3"/>
<feature type="region of interest" description="Disordered" evidence="11">
    <location>
        <begin position="1"/>
        <end position="41"/>
    </location>
</feature>
<evidence type="ECO:0000256" key="5">
    <source>
        <dbReference type="ARBA" id="ARBA00022692"/>
    </source>
</evidence>
<keyword evidence="9" id="KW-0472">Membrane</keyword>
<keyword evidence="4" id="KW-0808">Transferase</keyword>
<dbReference type="GO" id="GO:0016758">
    <property type="term" value="F:hexosyltransferase activity"/>
    <property type="evidence" value="ECO:0007669"/>
    <property type="project" value="InterPro"/>
</dbReference>
<evidence type="ECO:0000256" key="11">
    <source>
        <dbReference type="SAM" id="MobiDB-lite"/>
    </source>
</evidence>
<gene>
    <name evidence="12" type="ORF">TCEB3V08_LOCUS6655</name>
</gene>